<dbReference type="Proteomes" id="UP000034521">
    <property type="component" value="Unassembled WGS sequence"/>
</dbReference>
<proteinExistence type="predicted"/>
<gene>
    <name evidence="1" type="ORF">UW52_C0049G0016</name>
</gene>
<reference evidence="1 2" key="1">
    <citation type="journal article" date="2015" name="Nature">
        <title>rRNA introns, odd ribosomes, and small enigmatic genomes across a large radiation of phyla.</title>
        <authorList>
            <person name="Brown C.T."/>
            <person name="Hug L.A."/>
            <person name="Thomas B.C."/>
            <person name="Sharon I."/>
            <person name="Castelle C.J."/>
            <person name="Singh A."/>
            <person name="Wilkins M.J."/>
            <person name="Williams K.H."/>
            <person name="Banfield J.F."/>
        </authorList>
    </citation>
    <scope>NUCLEOTIDE SEQUENCE [LARGE SCALE GENOMIC DNA]</scope>
</reference>
<dbReference type="EMBL" id="LCIQ01000049">
    <property type="protein sequence ID" value="KKT59098.1"/>
    <property type="molecule type" value="Genomic_DNA"/>
</dbReference>
<dbReference type="AlphaFoldDB" id="A0A0G1IJS9"/>
<accession>A0A0G1IJS9</accession>
<sequence length="108" mass="12702">MFHTLFRVLFGVPLKEISTSILWHKSVLDRITITAEGRSALIEPEVVYKAWESGFRFSQVPIPYYPRVTGKPKGTNILMILMTLKELLRLWWTLRIQKNQPRNSSRMK</sequence>
<comment type="caution">
    <text evidence="1">The sequence shown here is derived from an EMBL/GenBank/DDBJ whole genome shotgun (WGS) entry which is preliminary data.</text>
</comment>
<name>A0A0G1IJS9_9BACT</name>
<evidence type="ECO:0000313" key="2">
    <source>
        <dbReference type="Proteomes" id="UP000034521"/>
    </source>
</evidence>
<organism evidence="1 2">
    <name type="scientific">Candidatus Gottesmanbacteria bacterium GW2011_GWA1_44_24b</name>
    <dbReference type="NCBI Taxonomy" id="1618437"/>
    <lineage>
        <taxon>Bacteria</taxon>
        <taxon>Candidatus Gottesmaniibacteriota</taxon>
    </lineage>
</organism>
<evidence type="ECO:0000313" key="1">
    <source>
        <dbReference type="EMBL" id="KKT59098.1"/>
    </source>
</evidence>
<protein>
    <submittedName>
        <fullName evidence="1">Uncharacterized protein</fullName>
    </submittedName>
</protein>